<evidence type="ECO:0000313" key="3">
    <source>
        <dbReference type="Proteomes" id="UP000180246"/>
    </source>
</evidence>
<feature type="domain" description="Suppressor of fused-like" evidence="1">
    <location>
        <begin position="60"/>
        <end position="228"/>
    </location>
</feature>
<organism evidence="2 3">
    <name type="scientific">Massilia timonae</name>
    <dbReference type="NCBI Taxonomy" id="47229"/>
    <lineage>
        <taxon>Bacteria</taxon>
        <taxon>Pseudomonadati</taxon>
        <taxon>Pseudomonadota</taxon>
        <taxon>Betaproteobacteria</taxon>
        <taxon>Burkholderiales</taxon>
        <taxon>Oxalobacteraceae</taxon>
        <taxon>Telluria group</taxon>
        <taxon>Massilia</taxon>
    </lineage>
</organism>
<dbReference type="Pfam" id="PF05076">
    <property type="entry name" value="SUFU"/>
    <property type="match status" value="1"/>
</dbReference>
<comment type="caution">
    <text evidence="2">The sequence shown here is derived from an EMBL/GenBank/DDBJ whole genome shotgun (WGS) entry which is preliminary data.</text>
</comment>
<dbReference type="Proteomes" id="UP000180246">
    <property type="component" value="Unassembled WGS sequence"/>
</dbReference>
<dbReference type="EMBL" id="JRYB01000001">
    <property type="protein sequence ID" value="OIJ43030.1"/>
    <property type="molecule type" value="Genomic_DNA"/>
</dbReference>
<proteinExistence type="predicted"/>
<dbReference type="InterPro" id="IPR020941">
    <property type="entry name" value="SUFU-like_domain"/>
</dbReference>
<evidence type="ECO:0000259" key="1">
    <source>
        <dbReference type="Pfam" id="PF05076"/>
    </source>
</evidence>
<dbReference type="AlphaFoldDB" id="A0A1S2NE04"/>
<accession>A0A1S2NE04</accession>
<protein>
    <submittedName>
        <fullName evidence="2">Suppressor of fused family protein</fullName>
    </submittedName>
</protein>
<reference evidence="2 3" key="1">
    <citation type="submission" date="2014-10" db="EMBL/GenBank/DDBJ databases">
        <authorList>
            <person name="Seo M.-J."/>
            <person name="Seok Y.J."/>
            <person name="Cha I.-T."/>
        </authorList>
    </citation>
    <scope>NUCLEOTIDE SEQUENCE [LARGE SCALE GENOMIC DNA]</scope>
    <source>
        <strain evidence="2 3">NEU</strain>
    </source>
</reference>
<gene>
    <name evidence="2" type="ORF">LO55_1723</name>
</gene>
<name>A0A1S2NE04_9BURK</name>
<sequence>MAEPIEPTEPTIAPLYPLAAPMARQPEPAVLPHDPVGEHIAAHLGKPALYFHETQADGVQVDIHVIGPTDSYPYVRLVTSGMSKQPMNVPEGAPAYAELMMALPANWQLDEAAMQDERWYWPVALLRHLAHYPHKERTWIGLGHSLPNGNPAKPYIAGIGFCGAIVLPPASSPEPFHSLTVDGKDVYFHCVVPLYNEELNLARRRGFPELIDKFNEYDVTDVVDPTRKNTARKKFLGLF</sequence>
<evidence type="ECO:0000313" key="2">
    <source>
        <dbReference type="EMBL" id="OIJ43030.1"/>
    </source>
</evidence>